<feature type="transmembrane region" description="Helical" evidence="1">
    <location>
        <begin position="12"/>
        <end position="31"/>
    </location>
</feature>
<feature type="transmembrane region" description="Helical" evidence="1">
    <location>
        <begin position="37"/>
        <end position="54"/>
    </location>
</feature>
<keyword evidence="1" id="KW-1133">Transmembrane helix</keyword>
<comment type="caution">
    <text evidence="2">The sequence shown here is derived from an EMBL/GenBank/DDBJ whole genome shotgun (WGS) entry which is preliminary data.</text>
</comment>
<organism evidence="2 3">
    <name type="scientific">Candidatus Enterococcus moelleringii</name>
    <dbReference type="NCBI Taxonomy" id="2815325"/>
    <lineage>
        <taxon>Bacteria</taxon>
        <taxon>Bacillati</taxon>
        <taxon>Bacillota</taxon>
        <taxon>Bacilli</taxon>
        <taxon>Lactobacillales</taxon>
        <taxon>Enterococcaceae</taxon>
        <taxon>Enterococcus</taxon>
    </lineage>
</organism>
<name>A0ABS3LGJ6_9ENTE</name>
<evidence type="ECO:0000256" key="1">
    <source>
        <dbReference type="SAM" id="Phobius"/>
    </source>
</evidence>
<dbReference type="RefSeq" id="WP_207675748.1">
    <property type="nucleotide sequence ID" value="NZ_JAFREM010000042.1"/>
</dbReference>
<proteinExistence type="predicted"/>
<dbReference type="EMBL" id="JAFREM010000042">
    <property type="protein sequence ID" value="MBO1308757.1"/>
    <property type="molecule type" value="Genomic_DNA"/>
</dbReference>
<reference evidence="2 3" key="1">
    <citation type="submission" date="2021-03" db="EMBL/GenBank/DDBJ databases">
        <title>Enterococcal diversity collection.</title>
        <authorList>
            <person name="Gilmore M.S."/>
            <person name="Schwartzman J."/>
            <person name="Van Tyne D."/>
            <person name="Martin M."/>
            <person name="Earl A.M."/>
            <person name="Manson A.L."/>
            <person name="Straub T."/>
            <person name="Salamzade R."/>
            <person name="Saavedra J."/>
            <person name="Lebreton F."/>
            <person name="Prichula J."/>
            <person name="Schaufler K."/>
            <person name="Gaca A."/>
            <person name="Sgardioli B."/>
            <person name="Wagenaar J."/>
            <person name="Strong T."/>
        </authorList>
    </citation>
    <scope>NUCLEOTIDE SEQUENCE [LARGE SCALE GENOMIC DNA]</scope>
    <source>
        <strain evidence="2 3">669A</strain>
    </source>
</reference>
<dbReference type="Proteomes" id="UP000664601">
    <property type="component" value="Unassembled WGS sequence"/>
</dbReference>
<evidence type="ECO:0000313" key="2">
    <source>
        <dbReference type="EMBL" id="MBO1308757.1"/>
    </source>
</evidence>
<keyword evidence="3" id="KW-1185">Reference proteome</keyword>
<accession>A0ABS3LGJ6</accession>
<keyword evidence="1" id="KW-0812">Transmembrane</keyword>
<sequence length="85" mass="9789">MLGNLRVIPKRYHPFYLGFMLLLAIFLVTTIFTGSPLILTLPFYAFAVLIEAFFLSKAEFVPRKVIFSDILFFIMCFVLAVAYAR</sequence>
<protein>
    <submittedName>
        <fullName evidence="2">Uncharacterized protein</fullName>
    </submittedName>
</protein>
<evidence type="ECO:0000313" key="3">
    <source>
        <dbReference type="Proteomes" id="UP000664601"/>
    </source>
</evidence>
<keyword evidence="1" id="KW-0472">Membrane</keyword>
<gene>
    <name evidence="2" type="ORF">JZO70_21475</name>
</gene>
<feature type="transmembrane region" description="Helical" evidence="1">
    <location>
        <begin position="66"/>
        <end position="84"/>
    </location>
</feature>